<feature type="region of interest" description="Disordered" evidence="6">
    <location>
        <begin position="233"/>
        <end position="285"/>
    </location>
</feature>
<feature type="region of interest" description="Disordered" evidence="6">
    <location>
        <begin position="1020"/>
        <end position="1081"/>
    </location>
</feature>
<organism evidence="9 10">
    <name type="scientific">Nadsonia fulvescens var. elongata DSM 6958</name>
    <dbReference type="NCBI Taxonomy" id="857566"/>
    <lineage>
        <taxon>Eukaryota</taxon>
        <taxon>Fungi</taxon>
        <taxon>Dikarya</taxon>
        <taxon>Ascomycota</taxon>
        <taxon>Saccharomycotina</taxon>
        <taxon>Dipodascomycetes</taxon>
        <taxon>Dipodascales</taxon>
        <taxon>Dipodascales incertae sedis</taxon>
        <taxon>Nadsonia</taxon>
    </lineage>
</organism>
<dbReference type="SUPFAM" id="SSF50729">
    <property type="entry name" value="PH domain-like"/>
    <property type="match status" value="1"/>
</dbReference>
<evidence type="ECO:0000256" key="4">
    <source>
        <dbReference type="PROSITE-ProRule" id="PRU00288"/>
    </source>
</evidence>
<dbReference type="SMART" id="SM00105">
    <property type="entry name" value="ArfGap"/>
    <property type="match status" value="1"/>
</dbReference>
<dbReference type="GO" id="GO:0008270">
    <property type="term" value="F:zinc ion binding"/>
    <property type="evidence" value="ECO:0007669"/>
    <property type="project" value="UniProtKB-KW"/>
</dbReference>
<dbReference type="EMBL" id="KV454413">
    <property type="protein sequence ID" value="ODQ64015.1"/>
    <property type="molecule type" value="Genomic_DNA"/>
</dbReference>
<gene>
    <name evidence="9" type="ORF">NADFUDRAFT_80156</name>
</gene>
<keyword evidence="5" id="KW-0343">GTPase activation</keyword>
<feature type="compositionally biased region" description="Low complexity" evidence="6">
    <location>
        <begin position="1024"/>
        <end position="1047"/>
    </location>
</feature>
<dbReference type="GO" id="GO:0005096">
    <property type="term" value="F:GTPase activator activity"/>
    <property type="evidence" value="ECO:0007669"/>
    <property type="project" value="UniProtKB-KW"/>
</dbReference>
<dbReference type="Pfam" id="PF01412">
    <property type="entry name" value="ArfGap"/>
    <property type="match status" value="1"/>
</dbReference>
<dbReference type="Pfam" id="PF00169">
    <property type="entry name" value="PH"/>
    <property type="match status" value="1"/>
</dbReference>
<feature type="region of interest" description="Disordered" evidence="6">
    <location>
        <begin position="647"/>
        <end position="700"/>
    </location>
</feature>
<dbReference type="Gene3D" id="1.10.220.150">
    <property type="entry name" value="Arf GTPase activating protein"/>
    <property type="match status" value="1"/>
</dbReference>
<evidence type="ECO:0000259" key="8">
    <source>
        <dbReference type="PROSITE" id="PS50115"/>
    </source>
</evidence>
<dbReference type="OrthoDB" id="10266696at2759"/>
<dbReference type="Pfam" id="PF16746">
    <property type="entry name" value="BAR_3"/>
    <property type="match status" value="1"/>
</dbReference>
<dbReference type="InterPro" id="IPR001164">
    <property type="entry name" value="ArfGAP_dom"/>
</dbReference>
<evidence type="ECO:0000256" key="1">
    <source>
        <dbReference type="ARBA" id="ARBA00022723"/>
    </source>
</evidence>
<proteinExistence type="predicted"/>
<keyword evidence="5" id="KW-0677">Repeat</keyword>
<dbReference type="Gene3D" id="2.30.29.30">
    <property type="entry name" value="Pleckstrin-homology domain (PH domain)/Phosphotyrosine-binding domain (PTB)"/>
    <property type="match status" value="1"/>
</dbReference>
<dbReference type="InterPro" id="IPR045258">
    <property type="entry name" value="ACAP1/2/3-like"/>
</dbReference>
<evidence type="ECO:0000259" key="7">
    <source>
        <dbReference type="PROSITE" id="PS50003"/>
    </source>
</evidence>
<keyword evidence="5" id="KW-0963">Cytoplasm</keyword>
<dbReference type="STRING" id="857566.A0A1E3PF37"/>
<dbReference type="InterPro" id="IPR011993">
    <property type="entry name" value="PH-like_dom_sf"/>
</dbReference>
<keyword evidence="2 4" id="KW-0863">Zinc-finger</keyword>
<protein>
    <recommendedName>
        <fullName evidence="5">ADP-ribosylation factor GTPase-activating protein</fullName>
    </recommendedName>
</protein>
<feature type="domain" description="Arf-GAP" evidence="8">
    <location>
        <begin position="1092"/>
        <end position="1245"/>
    </location>
</feature>
<dbReference type="GO" id="GO:0006891">
    <property type="term" value="P:intra-Golgi vesicle-mediated transport"/>
    <property type="evidence" value="ECO:0007669"/>
    <property type="project" value="TreeGrafter"/>
</dbReference>
<comment type="subcellular location">
    <subcellularLocation>
        <location evidence="5">Cytoplasm</location>
    </subcellularLocation>
</comment>
<dbReference type="GO" id="GO:0005768">
    <property type="term" value="C:endosome"/>
    <property type="evidence" value="ECO:0007669"/>
    <property type="project" value="TreeGrafter"/>
</dbReference>
<dbReference type="SUPFAM" id="SSF103657">
    <property type="entry name" value="BAR/IMD domain-like"/>
    <property type="match status" value="1"/>
</dbReference>
<dbReference type="InterPro" id="IPR027267">
    <property type="entry name" value="AH/BAR_dom_sf"/>
</dbReference>
<keyword evidence="1 5" id="KW-0479">Metal-binding</keyword>
<dbReference type="SMART" id="SM00233">
    <property type="entry name" value="PH"/>
    <property type="match status" value="1"/>
</dbReference>
<evidence type="ECO:0000313" key="10">
    <source>
        <dbReference type="Proteomes" id="UP000095009"/>
    </source>
</evidence>
<feature type="compositionally biased region" description="Polar residues" evidence="6">
    <location>
        <begin position="359"/>
        <end position="374"/>
    </location>
</feature>
<dbReference type="FunFam" id="2.30.29.30:FF:000252">
    <property type="entry name" value="ARF GTPase activator (Csx2)"/>
    <property type="match status" value="1"/>
</dbReference>
<keyword evidence="10" id="KW-1185">Reference proteome</keyword>
<dbReference type="InterPro" id="IPR001849">
    <property type="entry name" value="PH_domain"/>
</dbReference>
<dbReference type="Proteomes" id="UP000095009">
    <property type="component" value="Unassembled WGS sequence"/>
</dbReference>
<keyword evidence="5" id="KW-0040">ANK repeat</keyword>
<name>A0A1E3PF37_9ASCO</name>
<feature type="compositionally biased region" description="Polar residues" evidence="6">
    <location>
        <begin position="672"/>
        <end position="684"/>
    </location>
</feature>
<dbReference type="PROSITE" id="PS50115">
    <property type="entry name" value="ARFGAP"/>
    <property type="match status" value="1"/>
</dbReference>
<accession>A0A1E3PF37</accession>
<dbReference type="SUPFAM" id="SSF57863">
    <property type="entry name" value="ArfGap/RecO-like zinc finger"/>
    <property type="match status" value="1"/>
</dbReference>
<feature type="compositionally biased region" description="Polar residues" evidence="6">
    <location>
        <begin position="1048"/>
        <end position="1080"/>
    </location>
</feature>
<feature type="compositionally biased region" description="Low complexity" evidence="6">
    <location>
        <begin position="375"/>
        <end position="386"/>
    </location>
</feature>
<dbReference type="PANTHER" id="PTHR23180:SF160">
    <property type="entry name" value="ADP-RIBOSYLATION FACTOR GTPASE-ACTIVATING PROTEIN EFFECTOR PROTEIN 1"/>
    <property type="match status" value="1"/>
</dbReference>
<comment type="function">
    <text evidence="5">GTPase-activating protein for the ADP ribosylation factor family.</text>
</comment>
<evidence type="ECO:0000313" key="9">
    <source>
        <dbReference type="EMBL" id="ODQ64015.1"/>
    </source>
</evidence>
<dbReference type="PANTHER" id="PTHR23180">
    <property type="entry name" value="CENTAURIN/ARF"/>
    <property type="match status" value="1"/>
</dbReference>
<evidence type="ECO:0000256" key="3">
    <source>
        <dbReference type="ARBA" id="ARBA00022833"/>
    </source>
</evidence>
<evidence type="ECO:0000256" key="5">
    <source>
        <dbReference type="RuleBase" id="RU369028"/>
    </source>
</evidence>
<evidence type="ECO:0000256" key="6">
    <source>
        <dbReference type="SAM" id="MobiDB-lite"/>
    </source>
</evidence>
<dbReference type="Gene3D" id="1.20.1270.60">
    <property type="entry name" value="Arfaptin homology (AH) domain/BAR domain"/>
    <property type="match status" value="1"/>
</dbReference>
<reference evidence="9 10" key="1">
    <citation type="journal article" date="2016" name="Proc. Natl. Acad. Sci. U.S.A.">
        <title>Comparative genomics of biotechnologically important yeasts.</title>
        <authorList>
            <person name="Riley R."/>
            <person name="Haridas S."/>
            <person name="Wolfe K.H."/>
            <person name="Lopes M.R."/>
            <person name="Hittinger C.T."/>
            <person name="Goeker M."/>
            <person name="Salamov A.A."/>
            <person name="Wisecaver J.H."/>
            <person name="Long T.M."/>
            <person name="Calvey C.H."/>
            <person name="Aerts A.L."/>
            <person name="Barry K.W."/>
            <person name="Choi C."/>
            <person name="Clum A."/>
            <person name="Coughlan A.Y."/>
            <person name="Deshpande S."/>
            <person name="Douglass A.P."/>
            <person name="Hanson S.J."/>
            <person name="Klenk H.-P."/>
            <person name="LaButti K.M."/>
            <person name="Lapidus A."/>
            <person name="Lindquist E.A."/>
            <person name="Lipzen A.M."/>
            <person name="Meier-Kolthoff J.P."/>
            <person name="Ohm R.A."/>
            <person name="Otillar R.P."/>
            <person name="Pangilinan J.L."/>
            <person name="Peng Y."/>
            <person name="Rokas A."/>
            <person name="Rosa C.A."/>
            <person name="Scheuner C."/>
            <person name="Sibirny A.A."/>
            <person name="Slot J.C."/>
            <person name="Stielow J.B."/>
            <person name="Sun H."/>
            <person name="Kurtzman C.P."/>
            <person name="Blackwell M."/>
            <person name="Grigoriev I.V."/>
            <person name="Jeffries T.W."/>
        </authorList>
    </citation>
    <scope>NUCLEOTIDE SEQUENCE [LARGE SCALE GENOMIC DNA]</scope>
    <source>
        <strain evidence="9 10">DSM 6958</strain>
    </source>
</reference>
<sequence length="1443" mass="158789">MGQSQSSLNDPTSSLYIPQPSRFAITQCQIYHNSHIPTTVLSPGKSLQLANDDGTSTPLLDIVPTGDKGPIQVTGGSGYTPEFVLDNEAKGGYFPFLLKLPVSSLSGVVLRFTLRVQTPVSNLTFIASSSKAELEDFITREFHHRRDEIHDNENVILLGDFINSQNNSNILEFDFIWRPPAADPQFGQPRQERYTCAFTEYNKREDRLNMISLFSLWIPSLPLRQLLFDDDDDDEEEEHAVNSAEDSDEDNLDDLDIVEPITTAATTTSTATTTTTTTGSPHNYSFPLKRGYQYVRDEPHMLLSSPMFDPQPVTPVMNNNLEDNIISTTGSVAGFNINSKETPEAPATSGLPGAGVNAPTLTSALKSSPTRSIKPTNNNSTTPNNSHGLTPSRSMLANTLSITRPSDNNVSQPVDGPLFRAAISALEKDTGLLKQKIKKLLKSATNLLQQQSFFLESRAHFTFALNDLNIRPLGYTFRNYDTRLVQMHQASIDHLRTYVIEPLKRLYEVDIKSFEIKKREFDDESRDYYSYLARYLTIKNDATAKDKQKADTKHNEKRRSFELRRFDYYSYINDLNGGRKLQHILYCIGLFIEAEVGQFLTTATAYETEIKPKLDHIIAQIKDAYKDWTRQRTDREVRRRQLERSLLGIDTQQKTPYAPGPSSGHRYMPSVQVESTLGSTTESDIPSIPLTTPSSTTPPNNPLLPAMVNTPSATIDATTSGPVSSTVSATMASAATTRPIQISLPSTDSSILSTNKPTLKVHTSFETANVFNSMEPAIQNSMTEERDTAEGDCNTGAKQVTKSMIIDEGAEQNSTQSSVESIKESLEKPLNLILNPSLFALAEESPILDPNSNRRKEGLLWSMSRSKAKAKANDPPINLNKASGWHKYWVVVAGGKLSEYTNWKQGLEPHNDPINLRVALVREPTKQFERRFCFEIITPNLKRVYQATSEEDMVEWIRVINNAIVSTIDGSSSSVKGFKLDYELPSSHSSNNLEIANSDSNTNDVATNYLTTGLSRSATSKHYSANTNSNTSNSSHSRNRSKSITSSGLLQSNRAVGSSFGPSNTTSANVTPFPSSNSKMGSMMKPETAFSDGLLAVVQAHSASNLICADCGSKSNVEWISMNLLCVLCISCSGVHRSLGSHISKIRSLTLDTQAFTPSIADLLAGSVNNATFNMIWEPDTALNNNQTGLKKRLHDLNSMQSIGATNITNISGGVAVSDLTQARISYIQEKYVIKSFVKPVEKPNAALRISIRRGDVNGILHALASRANLNTIAALDVEGLRSKRDKLLSSLIQGSLIVYSLLCSTEDDEINLTSRMTFPIAELLLLNGSKLPLPSDEAFRELNDDLSVNAQRWIMTRMQREFGDTVMAPIPKVNSGYSSNKTISASPNTIPGSSNGYRAASPMANYNPGEAIFNSLASDKKHISASVVGAKLQKRLSSSLAK</sequence>
<keyword evidence="3 5" id="KW-0862">Zinc</keyword>
<dbReference type="InterPro" id="IPR004148">
    <property type="entry name" value="BAR_dom"/>
</dbReference>
<dbReference type="GO" id="GO:0005802">
    <property type="term" value="C:trans-Golgi network"/>
    <property type="evidence" value="ECO:0007669"/>
    <property type="project" value="TreeGrafter"/>
</dbReference>
<feature type="compositionally biased region" description="Low complexity" evidence="6">
    <location>
        <begin position="685"/>
        <end position="698"/>
    </location>
</feature>
<dbReference type="CDD" id="cd08204">
    <property type="entry name" value="ArfGap"/>
    <property type="match status" value="1"/>
</dbReference>
<feature type="region of interest" description="Disordered" evidence="6">
    <location>
        <begin position="337"/>
        <end position="393"/>
    </location>
</feature>
<dbReference type="PROSITE" id="PS50003">
    <property type="entry name" value="PH_DOMAIN"/>
    <property type="match status" value="1"/>
</dbReference>
<evidence type="ECO:0000256" key="2">
    <source>
        <dbReference type="ARBA" id="ARBA00022771"/>
    </source>
</evidence>
<dbReference type="InterPro" id="IPR037278">
    <property type="entry name" value="ARFGAP/RecO"/>
</dbReference>
<feature type="domain" description="PH" evidence="7">
    <location>
        <begin position="853"/>
        <end position="965"/>
    </location>
</feature>
<dbReference type="InterPro" id="IPR038508">
    <property type="entry name" value="ArfGAP_dom_sf"/>
</dbReference>
<feature type="compositionally biased region" description="Acidic residues" evidence="6">
    <location>
        <begin position="245"/>
        <end position="257"/>
    </location>
</feature>
<feature type="compositionally biased region" description="Low complexity" evidence="6">
    <location>
        <begin position="262"/>
        <end position="278"/>
    </location>
</feature>